<dbReference type="Gene3D" id="3.90.79.10">
    <property type="entry name" value="Nucleoside Triphosphate Pyrophosphohydrolase"/>
    <property type="match status" value="1"/>
</dbReference>
<dbReference type="InterPro" id="IPR015797">
    <property type="entry name" value="NUDIX_hydrolase-like_dom_sf"/>
</dbReference>
<gene>
    <name evidence="5" type="primary">ytkD</name>
    <name evidence="5" type="ORF">OXPF_03260</name>
</gene>
<reference evidence="5 6" key="1">
    <citation type="submission" date="2015-09" db="EMBL/GenBank/DDBJ databases">
        <title>Genome sequence of Oxobacter pfennigii DSM 3222.</title>
        <authorList>
            <person name="Poehlein A."/>
            <person name="Bengelsdorf F.R."/>
            <person name="Schiel-Bengelsdorf B."/>
            <person name="Duerre P."/>
            <person name="Daniel R."/>
        </authorList>
    </citation>
    <scope>NUCLEOTIDE SEQUENCE [LARGE SCALE GENOMIC DNA]</scope>
    <source>
        <strain evidence="5 6">DSM 3222</strain>
    </source>
</reference>
<dbReference type="GO" id="GO:0035539">
    <property type="term" value="F:8-oxo-7,8-dihydrodeoxyguanosine triphosphate pyrophosphatase activity"/>
    <property type="evidence" value="ECO:0007669"/>
    <property type="project" value="UniProtKB-EC"/>
</dbReference>
<evidence type="ECO:0000313" key="6">
    <source>
        <dbReference type="Proteomes" id="UP000050326"/>
    </source>
</evidence>
<evidence type="ECO:0000313" key="5">
    <source>
        <dbReference type="EMBL" id="KPU45858.1"/>
    </source>
</evidence>
<sequence length="113" mass="13476">MKDNKIYFAVKALILHENNFLIMHKTRKEENVWELPGGRMEFGETAEETLNREVQEETGLSVTPMRILDTWNIINDKYQITGIIYLCKTKNNKVRLSEEHDKYKWVRLDISFN</sequence>
<dbReference type="PANTHER" id="PTHR43046">
    <property type="entry name" value="GDP-MANNOSE MANNOSYL HYDROLASE"/>
    <property type="match status" value="1"/>
</dbReference>
<comment type="similarity">
    <text evidence="3">Belongs to the Nudix hydrolase family.</text>
</comment>
<dbReference type="CDD" id="cd04699">
    <property type="entry name" value="NUDIX_MutT_Nudt1"/>
    <property type="match status" value="1"/>
</dbReference>
<dbReference type="RefSeq" id="WP_054873479.1">
    <property type="nucleotide sequence ID" value="NZ_LKET01000016.1"/>
</dbReference>
<dbReference type="PROSITE" id="PS51462">
    <property type="entry name" value="NUDIX"/>
    <property type="match status" value="1"/>
</dbReference>
<evidence type="ECO:0000259" key="4">
    <source>
        <dbReference type="PROSITE" id="PS51462"/>
    </source>
</evidence>
<evidence type="ECO:0000256" key="3">
    <source>
        <dbReference type="RuleBase" id="RU003476"/>
    </source>
</evidence>
<comment type="caution">
    <text evidence="5">The sequence shown here is derived from an EMBL/GenBank/DDBJ whole genome shotgun (WGS) entry which is preliminary data.</text>
</comment>
<dbReference type="PRINTS" id="PR00502">
    <property type="entry name" value="NUDIXFAMILY"/>
</dbReference>
<feature type="domain" description="Nudix hydrolase" evidence="4">
    <location>
        <begin position="5"/>
        <end position="113"/>
    </location>
</feature>
<dbReference type="AlphaFoldDB" id="A0A0P8YFJ3"/>
<dbReference type="InterPro" id="IPR000086">
    <property type="entry name" value="NUDIX_hydrolase_dom"/>
</dbReference>
<dbReference type="Proteomes" id="UP000050326">
    <property type="component" value="Unassembled WGS sequence"/>
</dbReference>
<name>A0A0P8YFJ3_9CLOT</name>
<keyword evidence="2 3" id="KW-0378">Hydrolase</keyword>
<dbReference type="EC" id="3.6.1.55" evidence="5"/>
<organism evidence="5 6">
    <name type="scientific">Oxobacter pfennigii</name>
    <dbReference type="NCBI Taxonomy" id="36849"/>
    <lineage>
        <taxon>Bacteria</taxon>
        <taxon>Bacillati</taxon>
        <taxon>Bacillota</taxon>
        <taxon>Clostridia</taxon>
        <taxon>Eubacteriales</taxon>
        <taxon>Clostridiaceae</taxon>
        <taxon>Oxobacter</taxon>
    </lineage>
</organism>
<evidence type="ECO:0000256" key="2">
    <source>
        <dbReference type="ARBA" id="ARBA00022801"/>
    </source>
</evidence>
<dbReference type="PANTHER" id="PTHR43046:SF14">
    <property type="entry name" value="MUTT_NUDIX FAMILY PROTEIN"/>
    <property type="match status" value="1"/>
</dbReference>
<proteinExistence type="inferred from homology"/>
<comment type="cofactor">
    <cofactor evidence="1">
        <name>Mg(2+)</name>
        <dbReference type="ChEBI" id="CHEBI:18420"/>
    </cofactor>
</comment>
<protein>
    <submittedName>
        <fullName evidence="5">Putative 8-oxo-dGTP diphosphatase YtkD</fullName>
        <ecNumber evidence="5">3.6.1.55</ecNumber>
    </submittedName>
</protein>
<keyword evidence="6" id="KW-1185">Reference proteome</keyword>
<dbReference type="Pfam" id="PF00293">
    <property type="entry name" value="NUDIX"/>
    <property type="match status" value="1"/>
</dbReference>
<dbReference type="SUPFAM" id="SSF55811">
    <property type="entry name" value="Nudix"/>
    <property type="match status" value="1"/>
</dbReference>
<dbReference type="STRING" id="36849.OXPF_03260"/>
<evidence type="ECO:0000256" key="1">
    <source>
        <dbReference type="ARBA" id="ARBA00001946"/>
    </source>
</evidence>
<dbReference type="InterPro" id="IPR020476">
    <property type="entry name" value="Nudix_hydrolase"/>
</dbReference>
<dbReference type="PROSITE" id="PS00893">
    <property type="entry name" value="NUDIX_BOX"/>
    <property type="match status" value="1"/>
</dbReference>
<dbReference type="OrthoDB" id="9787476at2"/>
<accession>A0A0P8YFJ3</accession>
<dbReference type="InterPro" id="IPR020084">
    <property type="entry name" value="NUDIX_hydrolase_CS"/>
</dbReference>
<dbReference type="EMBL" id="LKET01000016">
    <property type="protein sequence ID" value="KPU45858.1"/>
    <property type="molecule type" value="Genomic_DNA"/>
</dbReference>